<dbReference type="PANTHER" id="PTHR13085">
    <property type="entry name" value="MICROSOMAL SIGNAL PEPTIDASE 25 KDA SUBUNIT"/>
    <property type="match status" value="1"/>
</dbReference>
<dbReference type="Pfam" id="PF06703">
    <property type="entry name" value="SPC25"/>
    <property type="match status" value="1"/>
</dbReference>
<evidence type="ECO:0000256" key="3">
    <source>
        <dbReference type="ARBA" id="ARBA00017057"/>
    </source>
</evidence>
<accession>A0AAX4K0V2</accession>
<protein>
    <recommendedName>
        <fullName evidence="3">Signal peptidase complex subunit 2</fullName>
    </recommendedName>
</protein>
<dbReference type="InterPro" id="IPR009582">
    <property type="entry name" value="Spc2/SPCS2"/>
</dbReference>
<evidence type="ECO:0000256" key="6">
    <source>
        <dbReference type="ARBA" id="ARBA00022989"/>
    </source>
</evidence>
<comment type="subcellular location">
    <subcellularLocation>
        <location evidence="1">Endoplasmic reticulum membrane</location>
        <topology evidence="1">Multi-pass membrane protein</topology>
    </subcellularLocation>
</comment>
<keyword evidence="7 10" id="KW-0472">Membrane</keyword>
<evidence type="ECO:0000256" key="10">
    <source>
        <dbReference type="SAM" id="Phobius"/>
    </source>
</evidence>
<dbReference type="GO" id="GO:0045047">
    <property type="term" value="P:protein targeting to ER"/>
    <property type="evidence" value="ECO:0007669"/>
    <property type="project" value="TreeGrafter"/>
</dbReference>
<evidence type="ECO:0000256" key="4">
    <source>
        <dbReference type="ARBA" id="ARBA00022692"/>
    </source>
</evidence>
<reference evidence="11 12" key="1">
    <citation type="submission" date="2024-01" db="EMBL/GenBank/DDBJ databases">
        <title>Comparative genomics of Cryptococcus and Kwoniella reveals pathogenesis evolution and contrasting modes of karyotype evolution via chromosome fusion or intercentromeric recombination.</title>
        <authorList>
            <person name="Coelho M.A."/>
            <person name="David-Palma M."/>
            <person name="Shea T."/>
            <person name="Bowers K."/>
            <person name="McGinley-Smith S."/>
            <person name="Mohammad A.W."/>
            <person name="Gnirke A."/>
            <person name="Yurkov A.M."/>
            <person name="Nowrousian M."/>
            <person name="Sun S."/>
            <person name="Cuomo C.A."/>
            <person name="Heitman J."/>
        </authorList>
    </citation>
    <scope>NUCLEOTIDE SEQUENCE [LARGE SCALE GENOMIC DNA]</scope>
    <source>
        <strain evidence="11 12">CBS 6074</strain>
    </source>
</reference>
<comment type="function">
    <text evidence="8">Component of the signal peptidase complex (SPC) which catalyzes the cleavage of N-terminal signal sequences from nascent proteins as they are translocated into the lumen of the endoplasmic reticulum. Enhances the enzymatic activity of SPC and facilitates the interactions between different components of the translocation site.</text>
</comment>
<evidence type="ECO:0000256" key="1">
    <source>
        <dbReference type="ARBA" id="ARBA00004477"/>
    </source>
</evidence>
<organism evidence="11 12">
    <name type="scientific">Kwoniella dendrophila CBS 6074</name>
    <dbReference type="NCBI Taxonomy" id="1295534"/>
    <lineage>
        <taxon>Eukaryota</taxon>
        <taxon>Fungi</taxon>
        <taxon>Dikarya</taxon>
        <taxon>Basidiomycota</taxon>
        <taxon>Agaricomycotina</taxon>
        <taxon>Tremellomycetes</taxon>
        <taxon>Tremellales</taxon>
        <taxon>Cryptococcaceae</taxon>
        <taxon>Kwoniella</taxon>
    </lineage>
</organism>
<evidence type="ECO:0000313" key="12">
    <source>
        <dbReference type="Proteomes" id="UP001355207"/>
    </source>
</evidence>
<feature type="compositionally biased region" description="Low complexity" evidence="9">
    <location>
        <begin position="179"/>
        <end position="222"/>
    </location>
</feature>
<feature type="compositionally biased region" description="Polar residues" evidence="9">
    <location>
        <begin position="9"/>
        <end position="19"/>
    </location>
</feature>
<dbReference type="EMBL" id="CP144104">
    <property type="protein sequence ID" value="WWC90410.1"/>
    <property type="molecule type" value="Genomic_DNA"/>
</dbReference>
<dbReference type="Proteomes" id="UP001355207">
    <property type="component" value="Chromosome 7"/>
</dbReference>
<keyword evidence="5" id="KW-0256">Endoplasmic reticulum</keyword>
<dbReference type="GeneID" id="91096015"/>
<comment type="similarity">
    <text evidence="2">Belongs to the SPCS2 family.</text>
</comment>
<dbReference type="PANTHER" id="PTHR13085:SF0">
    <property type="entry name" value="SIGNAL PEPTIDASE COMPLEX SUBUNIT 2"/>
    <property type="match status" value="1"/>
</dbReference>
<dbReference type="GO" id="GO:0006465">
    <property type="term" value="P:signal peptide processing"/>
    <property type="evidence" value="ECO:0007669"/>
    <property type="project" value="InterPro"/>
</dbReference>
<gene>
    <name evidence="11" type="ORF">L201_005345</name>
</gene>
<name>A0AAX4K0V2_9TREE</name>
<feature type="region of interest" description="Disordered" evidence="9">
    <location>
        <begin position="1"/>
        <end position="41"/>
    </location>
</feature>
<dbReference type="RefSeq" id="XP_066077173.1">
    <property type="nucleotide sequence ID" value="XM_066221076.1"/>
</dbReference>
<dbReference type="AlphaFoldDB" id="A0AAX4K0V2"/>
<evidence type="ECO:0000256" key="2">
    <source>
        <dbReference type="ARBA" id="ARBA00007324"/>
    </source>
</evidence>
<evidence type="ECO:0000256" key="8">
    <source>
        <dbReference type="ARBA" id="ARBA00045608"/>
    </source>
</evidence>
<feature type="transmembrane region" description="Helical" evidence="10">
    <location>
        <begin position="118"/>
        <end position="136"/>
    </location>
</feature>
<evidence type="ECO:0000256" key="9">
    <source>
        <dbReference type="SAM" id="MobiDB-lite"/>
    </source>
</evidence>
<evidence type="ECO:0000256" key="7">
    <source>
        <dbReference type="ARBA" id="ARBA00023136"/>
    </source>
</evidence>
<feature type="transmembrane region" description="Helical" evidence="10">
    <location>
        <begin position="88"/>
        <end position="106"/>
    </location>
</feature>
<sequence length="308" mass="33116">MAPRKPANGGNTTPITTTFPGLEPAITSTTTSTTGKESDVGSTLATDPLPVVHVNNANLGEIKSALDDIVKSHLQKQSFKPSLLHPTVHLSLGYSSILLALGSCLYSYKVEFENSKTILWIAVIGYFFLQSLLYGWKKWIEKGEVFKGKRRRMVKRIETDHIHIISSTSLDSPPLPQLTFSPHTRPSSPTSSNSVPTSPIPSLSSPSSSLPIPSSSSSSSSTAETNSVGPSYNLQLTLSITSNNGKSLIHKSRSVVGKSIGQVIDEQGGVEKNQFTRWLTNVLNDSGLVGIDDLPSIGNDNTEISKEE</sequence>
<feature type="region of interest" description="Disordered" evidence="9">
    <location>
        <begin position="168"/>
        <end position="228"/>
    </location>
</feature>
<evidence type="ECO:0000313" key="11">
    <source>
        <dbReference type="EMBL" id="WWC90410.1"/>
    </source>
</evidence>
<dbReference type="GO" id="GO:0005787">
    <property type="term" value="C:signal peptidase complex"/>
    <property type="evidence" value="ECO:0007669"/>
    <property type="project" value="InterPro"/>
</dbReference>
<evidence type="ECO:0000256" key="5">
    <source>
        <dbReference type="ARBA" id="ARBA00022824"/>
    </source>
</evidence>
<keyword evidence="12" id="KW-1185">Reference proteome</keyword>
<proteinExistence type="inferred from homology"/>
<keyword evidence="4 10" id="KW-0812">Transmembrane</keyword>
<keyword evidence="6 10" id="KW-1133">Transmembrane helix</keyword>